<sequence length="435" mass="48425">MFKNTTHTYMQTVQIRFVVCVCLCVWCVCVCVCVCVYGVCRECGGGLRPIRPLGKTRKLPPGKRIKINRREYLLDPLPCQFEYPSHVDHEIEAILYEPPEHLGPPKGLVVCCPGSLGGLGPGIEKGTRKTLKKADSRGVHGAIYIRLGLELSNCTKCSWDWRVAETPPRRGSSKSRESKGSYPVAVLQIDWSFQVSGFIRLKSTLTNGVNDIRAAVNFMTQKYNLPSVVLIGNSFGGPSAWAATSHISQDKIKGLVSFAGSARGGPVFEKDNLGTISAAREFKRPSLILHGTHDENVALPIALRTYLNTGKGLGCMIAIANGQHIFAKERNLVYPFAKRFILHTLFGEKAARTLPPDLFLLRRTREGIRCQAVVPSELDLLRKVRCCREKTRWWWLGGRGEPRPRRKKSQSRKPVVVPPGKAWDLDLAGYIGYNE</sequence>
<reference evidence="2" key="1">
    <citation type="submission" date="2021-01" db="EMBL/GenBank/DDBJ databases">
        <authorList>
            <person name="Corre E."/>
            <person name="Pelletier E."/>
            <person name="Niang G."/>
            <person name="Scheremetjew M."/>
            <person name="Finn R."/>
            <person name="Kale V."/>
            <person name="Holt S."/>
            <person name="Cochrane G."/>
            <person name="Meng A."/>
            <person name="Brown T."/>
            <person name="Cohen L."/>
        </authorList>
    </citation>
    <scope>NUCLEOTIDE SEQUENCE</scope>
    <source>
        <strain evidence="2">CCCM811</strain>
    </source>
</reference>
<name>A0A7S3Z0R0_9EUKA</name>
<dbReference type="InterPro" id="IPR029058">
    <property type="entry name" value="AB_hydrolase_fold"/>
</dbReference>
<evidence type="ECO:0000313" key="2">
    <source>
        <dbReference type="EMBL" id="CAE0667919.1"/>
    </source>
</evidence>
<dbReference type="EMBL" id="HBIV01027289">
    <property type="protein sequence ID" value="CAE0667919.1"/>
    <property type="molecule type" value="Transcribed_RNA"/>
</dbReference>
<keyword evidence="1" id="KW-1133">Transmembrane helix</keyword>
<dbReference type="SUPFAM" id="SSF53474">
    <property type="entry name" value="alpha/beta-Hydrolases"/>
    <property type="match status" value="1"/>
</dbReference>
<protein>
    <submittedName>
        <fullName evidence="2">Uncharacterized protein</fullName>
    </submittedName>
</protein>
<dbReference type="AlphaFoldDB" id="A0A7S3Z0R0"/>
<keyword evidence="1" id="KW-0812">Transmembrane</keyword>
<gene>
    <name evidence="2" type="ORF">LGLO00237_LOCUS19542</name>
</gene>
<proteinExistence type="predicted"/>
<evidence type="ECO:0000256" key="1">
    <source>
        <dbReference type="SAM" id="Phobius"/>
    </source>
</evidence>
<organism evidence="2">
    <name type="scientific">Lotharella globosa</name>
    <dbReference type="NCBI Taxonomy" id="91324"/>
    <lineage>
        <taxon>Eukaryota</taxon>
        <taxon>Sar</taxon>
        <taxon>Rhizaria</taxon>
        <taxon>Cercozoa</taxon>
        <taxon>Chlorarachniophyceae</taxon>
        <taxon>Lotharella</taxon>
    </lineage>
</organism>
<feature type="transmembrane region" description="Helical" evidence="1">
    <location>
        <begin position="17"/>
        <end position="39"/>
    </location>
</feature>
<accession>A0A7S3Z0R0</accession>
<keyword evidence="1" id="KW-0472">Membrane</keyword>
<dbReference type="Gene3D" id="3.40.50.1820">
    <property type="entry name" value="alpha/beta hydrolase"/>
    <property type="match status" value="1"/>
</dbReference>